<evidence type="ECO:0000313" key="1">
    <source>
        <dbReference type="EMBL" id="GID72863.1"/>
    </source>
</evidence>
<keyword evidence="2" id="KW-1185">Reference proteome</keyword>
<gene>
    <name evidence="1" type="ORF">Ade02nite_15040</name>
</gene>
<proteinExistence type="predicted"/>
<name>A0ABQ3XYN7_9ACTN</name>
<dbReference type="RefSeq" id="WP_203760811.1">
    <property type="nucleotide sequence ID" value="NZ_BAAABO010000006.1"/>
</dbReference>
<organism evidence="1 2">
    <name type="scientific">Paractinoplanes deccanensis</name>
    <dbReference type="NCBI Taxonomy" id="113561"/>
    <lineage>
        <taxon>Bacteria</taxon>
        <taxon>Bacillati</taxon>
        <taxon>Actinomycetota</taxon>
        <taxon>Actinomycetes</taxon>
        <taxon>Micromonosporales</taxon>
        <taxon>Micromonosporaceae</taxon>
        <taxon>Paractinoplanes</taxon>
    </lineage>
</organism>
<evidence type="ECO:0008006" key="3">
    <source>
        <dbReference type="Google" id="ProtNLM"/>
    </source>
</evidence>
<dbReference type="Pfam" id="PF05954">
    <property type="entry name" value="Phage_GPD"/>
    <property type="match status" value="1"/>
</dbReference>
<dbReference type="Proteomes" id="UP000609879">
    <property type="component" value="Unassembled WGS sequence"/>
</dbReference>
<comment type="caution">
    <text evidence="1">The sequence shown here is derived from an EMBL/GenBank/DDBJ whole genome shotgun (WGS) entry which is preliminary data.</text>
</comment>
<reference evidence="1 2" key="1">
    <citation type="submission" date="2021-01" db="EMBL/GenBank/DDBJ databases">
        <title>Whole genome shotgun sequence of Actinoplanes deccanensis NBRC 13994.</title>
        <authorList>
            <person name="Komaki H."/>
            <person name="Tamura T."/>
        </authorList>
    </citation>
    <scope>NUCLEOTIDE SEQUENCE [LARGE SCALE GENOMIC DNA]</scope>
    <source>
        <strain evidence="1 2">NBRC 13994</strain>
    </source>
</reference>
<dbReference type="SUPFAM" id="SSF69279">
    <property type="entry name" value="Phage tail proteins"/>
    <property type="match status" value="1"/>
</dbReference>
<protein>
    <recommendedName>
        <fullName evidence="3">Phage protein D</fullName>
    </recommendedName>
</protein>
<accession>A0ABQ3XYN7</accession>
<sequence length="363" mass="39140">MTEPAVHPYSSHAPVFTVGGRTDGRLGRDLLRLDIEEGPLGLRTLVAHLHPVGPDSDGSAESLSYLDGEPLDFGTRLTVTLGPPGGERRVFQGTVSGLEVTFAEGAAPHVTVFAEDALMRLRLAHSTVSYENTTDAGLAETVAGRHGLGSATDADGPTYPLVQQWDQSDLAFLRERALRVAAELWADADDVLHFATRDKRPGARLRLVQGNELIEAHCRADLAHQRAEVRMLGWDDQAAAEVDEAAGEDVVTAEATGGRSGPGIAARVYHGPRLTRSRRDAPVAGTGQAYARAEMLRRARGFVTVDGVTAGTPDLMPGAHLDLRRVGRPFEGDGYRVVRCRHSYDPSIGYRTAFRAERPEARS</sequence>
<dbReference type="EMBL" id="BOMI01000022">
    <property type="protein sequence ID" value="GID72863.1"/>
    <property type="molecule type" value="Genomic_DNA"/>
</dbReference>
<evidence type="ECO:0000313" key="2">
    <source>
        <dbReference type="Proteomes" id="UP000609879"/>
    </source>
</evidence>